<evidence type="ECO:0000256" key="2">
    <source>
        <dbReference type="PROSITE-ProRule" id="PRU01282"/>
    </source>
</evidence>
<comment type="caution">
    <text evidence="3">The sequence shown here is derived from an EMBL/GenBank/DDBJ whole genome shotgun (WGS) entry which is preliminary data.</text>
</comment>
<dbReference type="Gene3D" id="3.40.30.10">
    <property type="entry name" value="Glutaredoxin"/>
    <property type="match status" value="1"/>
</dbReference>
<reference evidence="4" key="1">
    <citation type="journal article" date="2019" name="Int. J. Syst. Evol. Microbiol.">
        <title>The Global Catalogue of Microorganisms (GCM) 10K type strain sequencing project: providing services to taxonomists for standard genome sequencing and annotation.</title>
        <authorList>
            <consortium name="The Broad Institute Genomics Platform"/>
            <consortium name="The Broad Institute Genome Sequencing Center for Infectious Disease"/>
            <person name="Wu L."/>
            <person name="Ma J."/>
        </authorList>
    </citation>
    <scope>NUCLEOTIDE SEQUENCE [LARGE SCALE GENOMIC DNA]</scope>
    <source>
        <strain evidence="4">JCM 17498</strain>
    </source>
</reference>
<dbReference type="InterPro" id="IPR036249">
    <property type="entry name" value="Thioredoxin-like_sf"/>
</dbReference>
<dbReference type="PANTHER" id="PTHR30041">
    <property type="entry name" value="ARSENATE REDUCTASE"/>
    <property type="match status" value="1"/>
</dbReference>
<protein>
    <submittedName>
        <fullName evidence="3">Arsenate reductase (Glutaredoxin)</fullName>
    </submittedName>
</protein>
<dbReference type="Pfam" id="PF03960">
    <property type="entry name" value="ArsC"/>
    <property type="match status" value="1"/>
</dbReference>
<evidence type="ECO:0000313" key="4">
    <source>
        <dbReference type="Proteomes" id="UP001500523"/>
    </source>
</evidence>
<dbReference type="EMBL" id="BAABBF010000006">
    <property type="protein sequence ID" value="GAA3717491.1"/>
    <property type="molecule type" value="Genomic_DNA"/>
</dbReference>
<name>A0ABP7EDZ5_9SPHN</name>
<gene>
    <name evidence="3" type="primary">arsC_1</name>
    <name evidence="3" type="ORF">GCM10022268_27400</name>
</gene>
<accession>A0ABP7EDZ5</accession>
<keyword evidence="4" id="KW-1185">Reference proteome</keyword>
<dbReference type="Proteomes" id="UP001500523">
    <property type="component" value="Unassembled WGS sequence"/>
</dbReference>
<dbReference type="PANTHER" id="PTHR30041:SF4">
    <property type="entry name" value="ARSENATE REDUCTASE"/>
    <property type="match status" value="1"/>
</dbReference>
<proteinExistence type="inferred from homology"/>
<evidence type="ECO:0000256" key="1">
    <source>
        <dbReference type="ARBA" id="ARBA00007198"/>
    </source>
</evidence>
<organism evidence="3 4">
    <name type="scientific">Sphingomonas cynarae</name>
    <dbReference type="NCBI Taxonomy" id="930197"/>
    <lineage>
        <taxon>Bacteria</taxon>
        <taxon>Pseudomonadati</taxon>
        <taxon>Pseudomonadota</taxon>
        <taxon>Alphaproteobacteria</taxon>
        <taxon>Sphingomonadales</taxon>
        <taxon>Sphingomonadaceae</taxon>
        <taxon>Sphingomonas</taxon>
    </lineage>
</organism>
<evidence type="ECO:0000313" key="3">
    <source>
        <dbReference type="EMBL" id="GAA3717491.1"/>
    </source>
</evidence>
<dbReference type="InterPro" id="IPR006660">
    <property type="entry name" value="Arsenate_reductase-like"/>
</dbReference>
<dbReference type="PROSITE" id="PS51353">
    <property type="entry name" value="ARSC"/>
    <property type="match status" value="1"/>
</dbReference>
<sequence length="105" mass="11338">MKATIWHHPRCSKSRAALALLHAAGADVTVIDYVKTPPTADDLARLYARAGLTPRQGLRGDAPPLADDTILAAMAADPTIIERPLVETERGVVLARPPELVRRIL</sequence>
<dbReference type="SUPFAM" id="SSF52833">
    <property type="entry name" value="Thioredoxin-like"/>
    <property type="match status" value="1"/>
</dbReference>
<comment type="similarity">
    <text evidence="1 2">Belongs to the ArsC family.</text>
</comment>
<dbReference type="RefSeq" id="WP_344693961.1">
    <property type="nucleotide sequence ID" value="NZ_BAABBF010000006.1"/>
</dbReference>